<proteinExistence type="predicted"/>
<organism evidence="1 2">
    <name type="scientific">Trifolium pratense</name>
    <name type="common">Red clover</name>
    <dbReference type="NCBI Taxonomy" id="57577"/>
    <lineage>
        <taxon>Eukaryota</taxon>
        <taxon>Viridiplantae</taxon>
        <taxon>Streptophyta</taxon>
        <taxon>Embryophyta</taxon>
        <taxon>Tracheophyta</taxon>
        <taxon>Spermatophyta</taxon>
        <taxon>Magnoliopsida</taxon>
        <taxon>eudicotyledons</taxon>
        <taxon>Gunneridae</taxon>
        <taxon>Pentapetalae</taxon>
        <taxon>rosids</taxon>
        <taxon>fabids</taxon>
        <taxon>Fabales</taxon>
        <taxon>Fabaceae</taxon>
        <taxon>Papilionoideae</taxon>
        <taxon>50 kb inversion clade</taxon>
        <taxon>NPAAA clade</taxon>
        <taxon>Hologalegina</taxon>
        <taxon>IRL clade</taxon>
        <taxon>Trifolieae</taxon>
        <taxon>Trifolium</taxon>
    </lineage>
</organism>
<dbReference type="Proteomes" id="UP000236291">
    <property type="component" value="Unassembled WGS sequence"/>
</dbReference>
<reference evidence="1 2" key="1">
    <citation type="journal article" date="2014" name="Am. J. Bot.">
        <title>Genome assembly and annotation for red clover (Trifolium pratense; Fabaceae).</title>
        <authorList>
            <person name="Istvanek J."/>
            <person name="Jaros M."/>
            <person name="Krenek A."/>
            <person name="Repkova J."/>
        </authorList>
    </citation>
    <scope>NUCLEOTIDE SEQUENCE [LARGE SCALE GENOMIC DNA]</scope>
    <source>
        <strain evidence="2">cv. Tatra</strain>
        <tissue evidence="1">Young leaves</tissue>
    </source>
</reference>
<gene>
    <name evidence="1" type="ORF">L195_g050102</name>
</gene>
<evidence type="ECO:0000313" key="2">
    <source>
        <dbReference type="Proteomes" id="UP000236291"/>
    </source>
</evidence>
<dbReference type="EMBL" id="ASHM01075406">
    <property type="protein sequence ID" value="PNX56866.1"/>
    <property type="molecule type" value="Genomic_DNA"/>
</dbReference>
<evidence type="ECO:0000313" key="1">
    <source>
        <dbReference type="EMBL" id="PNX56866.1"/>
    </source>
</evidence>
<accession>A0A2K3JS72</accession>
<feature type="non-terminal residue" evidence="1">
    <location>
        <position position="146"/>
    </location>
</feature>
<name>A0A2K3JS72_TRIPR</name>
<dbReference type="AlphaFoldDB" id="A0A2K3JS72"/>
<protein>
    <submittedName>
        <fullName evidence="1">Uncharacterized protein</fullName>
    </submittedName>
</protein>
<sequence>MADSDSDHDSDHSYFEPEWEHWDDVLMRMEIVATMDIVDLSEAERVDRIIQALPHRAAPRVSLEYRRTVDSVEAHMRDQPLPPPPPLIDPLPHFHFPVPARDRVLAQPQPPLGGGDGDGDGDAVVVVVVEFDDQPEDMDMDILLAQ</sequence>
<comment type="caution">
    <text evidence="1">The sequence shown here is derived from an EMBL/GenBank/DDBJ whole genome shotgun (WGS) entry which is preliminary data.</text>
</comment>
<reference evidence="1 2" key="2">
    <citation type="journal article" date="2017" name="Front. Plant Sci.">
        <title>Gene Classification and Mining of Molecular Markers Useful in Red Clover (Trifolium pratense) Breeding.</title>
        <authorList>
            <person name="Istvanek J."/>
            <person name="Dluhosova J."/>
            <person name="Dluhos P."/>
            <person name="Patkova L."/>
            <person name="Nedelnik J."/>
            <person name="Repkova J."/>
        </authorList>
    </citation>
    <scope>NUCLEOTIDE SEQUENCE [LARGE SCALE GENOMIC DNA]</scope>
    <source>
        <strain evidence="2">cv. Tatra</strain>
        <tissue evidence="1">Young leaves</tissue>
    </source>
</reference>